<accession>Q64CH3</accession>
<sequence length="55" mass="6123">MSEKLPPTQTAYTLRANALRDIAPFVAKSYMLSVAETGSLLTSFYKDLDNPLSER</sequence>
<reference evidence="1" key="1">
    <citation type="journal article" date="2004" name="Science">
        <title>Reverse methanogenesis: testing the hypothesis with environmental genomics.</title>
        <authorList>
            <person name="Hallam S.J."/>
            <person name="Putnam N."/>
            <person name="Preston C.M."/>
            <person name="Detter J.C."/>
            <person name="Rokhsar D."/>
            <person name="Richardson P.M."/>
            <person name="DeLong E.F."/>
        </authorList>
    </citation>
    <scope>NUCLEOTIDE SEQUENCE</scope>
</reference>
<gene>
    <name evidence="1" type="ORF">GZ22D9_36</name>
</gene>
<protein>
    <submittedName>
        <fullName evidence="1">Uncharacterized protein</fullName>
    </submittedName>
</protein>
<organism evidence="1">
    <name type="scientific">Uncultured archaeon GZfos26G2</name>
    <dbReference type="NCBI Taxonomy" id="3386331"/>
    <lineage>
        <taxon>Archaea</taxon>
        <taxon>Methanobacteriati</taxon>
        <taxon>Methanobacteriota</taxon>
        <taxon>Stenosarchaea group</taxon>
        <taxon>Methanomicrobia</taxon>
        <taxon>Candidatus Methanophagales</taxon>
        <taxon>Candidatus Methanophagaceae</taxon>
        <taxon>Candidatus Methanophaga</taxon>
    </lineage>
</organism>
<dbReference type="AlphaFoldDB" id="Q64CH3"/>
<evidence type="ECO:0000313" key="1">
    <source>
        <dbReference type="EMBL" id="AAU82904.1"/>
    </source>
</evidence>
<proteinExistence type="predicted"/>
<name>Q64CH3_UNCAG</name>
<dbReference type="EMBL" id="AY714835">
    <property type="protein sequence ID" value="AAU82904.1"/>
    <property type="molecule type" value="Genomic_DNA"/>
</dbReference>